<evidence type="ECO:0000256" key="4">
    <source>
        <dbReference type="ARBA" id="ARBA00022618"/>
    </source>
</evidence>
<dbReference type="InterPro" id="IPR007793">
    <property type="entry name" value="DivIVA_fam"/>
</dbReference>
<dbReference type="InterPro" id="IPR019933">
    <property type="entry name" value="DivIVA_domain"/>
</dbReference>
<organism evidence="8 9">
    <name type="scientific">Fusibacter bizertensis</name>
    <dbReference type="NCBI Taxonomy" id="1488331"/>
    <lineage>
        <taxon>Bacteria</taxon>
        <taxon>Bacillati</taxon>
        <taxon>Bacillota</taxon>
        <taxon>Clostridia</taxon>
        <taxon>Eubacteriales</taxon>
        <taxon>Eubacteriales Family XII. Incertae Sedis</taxon>
        <taxon>Fusibacter</taxon>
    </lineage>
</organism>
<keyword evidence="6" id="KW-0131">Cell cycle</keyword>
<dbReference type="Gene3D" id="6.10.250.660">
    <property type="match status" value="1"/>
</dbReference>
<evidence type="ECO:0000313" key="9">
    <source>
        <dbReference type="Proteomes" id="UP001158045"/>
    </source>
</evidence>
<keyword evidence="3" id="KW-0963">Cytoplasm</keyword>
<dbReference type="EMBL" id="JARYZI010000001">
    <property type="protein sequence ID" value="MDH8676700.1"/>
    <property type="molecule type" value="Genomic_DNA"/>
</dbReference>
<evidence type="ECO:0000256" key="5">
    <source>
        <dbReference type="ARBA" id="ARBA00023054"/>
    </source>
</evidence>
<proteinExistence type="inferred from homology"/>
<evidence type="ECO:0000256" key="3">
    <source>
        <dbReference type="ARBA" id="ARBA00022490"/>
    </source>
</evidence>
<dbReference type="Proteomes" id="UP001158045">
    <property type="component" value="Unassembled WGS sequence"/>
</dbReference>
<accession>A0ABT6N8F8</accession>
<evidence type="ECO:0000256" key="1">
    <source>
        <dbReference type="ARBA" id="ARBA00004496"/>
    </source>
</evidence>
<name>A0ABT6N8F8_9FIRM</name>
<dbReference type="PANTHER" id="PTHR35794:SF2">
    <property type="entry name" value="CELL DIVISION PROTEIN DIVIVA"/>
    <property type="match status" value="1"/>
</dbReference>
<evidence type="ECO:0000256" key="7">
    <source>
        <dbReference type="SAM" id="Coils"/>
    </source>
</evidence>
<keyword evidence="5 7" id="KW-0175">Coiled coil</keyword>
<feature type="coiled-coil region" evidence="7">
    <location>
        <begin position="42"/>
        <end position="69"/>
    </location>
</feature>
<gene>
    <name evidence="8" type="ORF">QE109_01005</name>
</gene>
<dbReference type="NCBIfam" id="TIGR03544">
    <property type="entry name" value="DivI1A_domain"/>
    <property type="match status" value="1"/>
</dbReference>
<evidence type="ECO:0000313" key="8">
    <source>
        <dbReference type="EMBL" id="MDH8676700.1"/>
    </source>
</evidence>
<reference evidence="8 9" key="1">
    <citation type="submission" date="2023-04" db="EMBL/GenBank/DDBJ databases">
        <title>Fusibacter bizertensis strain WBS, isolated from littoral bottom sediments of the Arctic seas - biochemical and genomic analysis.</title>
        <authorList>
            <person name="Brioukhanov A.L."/>
        </authorList>
    </citation>
    <scope>NUCLEOTIDE SEQUENCE [LARGE SCALE GENOMIC DNA]</scope>
    <source>
        <strain evidence="8 9">WBS</strain>
    </source>
</reference>
<comment type="similarity">
    <text evidence="2">Belongs to the DivIVA family.</text>
</comment>
<protein>
    <submittedName>
        <fullName evidence="8">DivIVA domain-containing protein</fullName>
    </submittedName>
</protein>
<dbReference type="Pfam" id="PF05103">
    <property type="entry name" value="DivIVA"/>
    <property type="match status" value="1"/>
</dbReference>
<dbReference type="PANTHER" id="PTHR35794">
    <property type="entry name" value="CELL DIVISION PROTEIN DIVIVA"/>
    <property type="match status" value="1"/>
</dbReference>
<keyword evidence="9" id="KW-1185">Reference proteome</keyword>
<dbReference type="RefSeq" id="WP_281092497.1">
    <property type="nucleotide sequence ID" value="NZ_JARYZI010000001.1"/>
</dbReference>
<keyword evidence="4" id="KW-0132">Cell division</keyword>
<evidence type="ECO:0000256" key="2">
    <source>
        <dbReference type="ARBA" id="ARBA00009008"/>
    </source>
</evidence>
<evidence type="ECO:0000256" key="6">
    <source>
        <dbReference type="ARBA" id="ARBA00023306"/>
    </source>
</evidence>
<comment type="caution">
    <text evidence="8">The sequence shown here is derived from an EMBL/GenBank/DDBJ whole genome shotgun (WGS) entry which is preliminary data.</text>
</comment>
<sequence>MLTPLDIQNKHFRKGLRGYNEVEVEEFLALIVRSMEDLIQVNIDTTAKIHDYEKQLERYQAMEKTINEAMILAQRTSEDMIKSANDKADFIIERADEQAKRMISDANNEVLNVLKRHEEAKHALQTFQMRFKVLVENQLKALEETANE</sequence>
<comment type="subcellular location">
    <subcellularLocation>
        <location evidence="1">Cytoplasm</location>
    </subcellularLocation>
</comment>